<evidence type="ECO:0000259" key="3">
    <source>
        <dbReference type="PROSITE" id="PS51186"/>
    </source>
</evidence>
<gene>
    <name evidence="4" type="ORF">ACGRQ9_11940</name>
</gene>
<dbReference type="PANTHER" id="PTHR10545:SF29">
    <property type="entry name" value="GH14572P-RELATED"/>
    <property type="match status" value="1"/>
</dbReference>
<dbReference type="EC" id="2.3.-.-" evidence="4"/>
<dbReference type="Proteomes" id="UP001607151">
    <property type="component" value="Unassembled WGS sequence"/>
</dbReference>
<feature type="domain" description="N-acetyltransferase" evidence="3">
    <location>
        <begin position="40"/>
        <end position="191"/>
    </location>
</feature>
<dbReference type="InterPro" id="IPR000182">
    <property type="entry name" value="GNAT_dom"/>
</dbReference>
<keyword evidence="5" id="KW-1185">Reference proteome</keyword>
<organism evidence="4 5">
    <name type="scientific">Vibrio rumoiensis</name>
    <dbReference type="NCBI Taxonomy" id="76258"/>
    <lineage>
        <taxon>Bacteria</taxon>
        <taxon>Pseudomonadati</taxon>
        <taxon>Pseudomonadota</taxon>
        <taxon>Gammaproteobacteria</taxon>
        <taxon>Vibrionales</taxon>
        <taxon>Vibrionaceae</taxon>
        <taxon>Vibrio</taxon>
    </lineage>
</organism>
<keyword evidence="1 4" id="KW-0808">Transferase</keyword>
<comment type="caution">
    <text evidence="4">The sequence shown here is derived from an EMBL/GenBank/DDBJ whole genome shotgun (WGS) entry which is preliminary data.</text>
</comment>
<dbReference type="InterPro" id="IPR016181">
    <property type="entry name" value="Acyl_CoA_acyltransferase"/>
</dbReference>
<evidence type="ECO:0000256" key="2">
    <source>
        <dbReference type="ARBA" id="ARBA00023315"/>
    </source>
</evidence>
<dbReference type="RefSeq" id="WP_394608143.1">
    <property type="nucleotide sequence ID" value="NZ_JBIHSN010000002.1"/>
</dbReference>
<keyword evidence="2 4" id="KW-0012">Acyltransferase</keyword>
<evidence type="ECO:0000256" key="1">
    <source>
        <dbReference type="ARBA" id="ARBA00022679"/>
    </source>
</evidence>
<dbReference type="CDD" id="cd04301">
    <property type="entry name" value="NAT_SF"/>
    <property type="match status" value="1"/>
</dbReference>
<accession>A0ABW7IX20</accession>
<reference evidence="4 5" key="1">
    <citation type="submission" date="2024-10" db="EMBL/GenBank/DDBJ databases">
        <authorList>
            <person name="Yibar A."/>
            <person name="Saticioglu I.B."/>
            <person name="Duman M."/>
            <person name="Ajmi N."/>
            <person name="Gurler F."/>
            <person name="Ay H."/>
            <person name="Onuk E."/>
            <person name="Guler S."/>
            <person name="Romalde J.L."/>
        </authorList>
    </citation>
    <scope>NUCLEOTIDE SEQUENCE [LARGE SCALE GENOMIC DNA]</scope>
    <source>
        <strain evidence="4 5">14-MA-B</strain>
    </source>
</reference>
<dbReference type="InterPro" id="IPR051016">
    <property type="entry name" value="Diverse_Substrate_AcTransf"/>
</dbReference>
<sequence length="191" mass="21879">MQAQLTLKIKMSLNEVSSIAGADHQIIGLHNTTRRRVKMITFKQATKEQAGLLLDFIKGLAITEGFPHELTVTESDLIENLLSPRSIANAHLVYDNDEPCGFFVYYFTFSTTTGRKGLHLDDLYILEDFQGKGIGTDIMKHLENLAESNGCARFEWWCLENNKKAEGFYRELGARKLDELRVYRMETKRNQ</sequence>
<dbReference type="PANTHER" id="PTHR10545">
    <property type="entry name" value="DIAMINE N-ACETYLTRANSFERASE"/>
    <property type="match status" value="1"/>
</dbReference>
<protein>
    <submittedName>
        <fullName evidence="4">GNAT family N-acetyltransferase</fullName>
        <ecNumber evidence="4">2.3.-.-</ecNumber>
    </submittedName>
</protein>
<dbReference type="Pfam" id="PF00583">
    <property type="entry name" value="Acetyltransf_1"/>
    <property type="match status" value="1"/>
</dbReference>
<dbReference type="Gene3D" id="3.40.630.30">
    <property type="match status" value="1"/>
</dbReference>
<dbReference type="EMBL" id="JBIHSN010000002">
    <property type="protein sequence ID" value="MFH0266168.1"/>
    <property type="molecule type" value="Genomic_DNA"/>
</dbReference>
<dbReference type="GO" id="GO:0016746">
    <property type="term" value="F:acyltransferase activity"/>
    <property type="evidence" value="ECO:0007669"/>
    <property type="project" value="UniProtKB-KW"/>
</dbReference>
<dbReference type="SUPFAM" id="SSF55729">
    <property type="entry name" value="Acyl-CoA N-acyltransferases (Nat)"/>
    <property type="match status" value="1"/>
</dbReference>
<evidence type="ECO:0000313" key="4">
    <source>
        <dbReference type="EMBL" id="MFH0266168.1"/>
    </source>
</evidence>
<name>A0ABW7IX20_9VIBR</name>
<dbReference type="PROSITE" id="PS51186">
    <property type="entry name" value="GNAT"/>
    <property type="match status" value="1"/>
</dbReference>
<evidence type="ECO:0000313" key="5">
    <source>
        <dbReference type="Proteomes" id="UP001607151"/>
    </source>
</evidence>
<proteinExistence type="predicted"/>